<feature type="transmembrane region" description="Helical" evidence="5">
    <location>
        <begin position="157"/>
        <end position="179"/>
    </location>
</feature>
<keyword evidence="3" id="KW-0902">Two-component regulatory system</keyword>
<keyword evidence="4" id="KW-0175">Coiled coil</keyword>
<keyword evidence="1" id="KW-0808">Transferase</keyword>
<dbReference type="Proteomes" id="UP000274762">
    <property type="component" value="Unassembled WGS sequence"/>
</dbReference>
<feature type="coiled-coil region" evidence="4">
    <location>
        <begin position="181"/>
        <end position="208"/>
    </location>
</feature>
<reference evidence="7 8" key="1">
    <citation type="submission" date="2018-10" db="EMBL/GenBank/DDBJ databases">
        <title>Sequencing the genomes of 1000 actinobacteria strains.</title>
        <authorList>
            <person name="Klenk H.-P."/>
        </authorList>
    </citation>
    <scope>NUCLEOTIDE SEQUENCE [LARGE SCALE GENOMIC DNA]</scope>
    <source>
        <strain evidence="7 8">DSM 44343</strain>
    </source>
</reference>
<dbReference type="GO" id="GO:0046983">
    <property type="term" value="F:protein dimerization activity"/>
    <property type="evidence" value="ECO:0007669"/>
    <property type="project" value="InterPro"/>
</dbReference>
<dbReference type="RefSeq" id="WP_062794951.1">
    <property type="nucleotide sequence ID" value="NZ_CBCRXS010000007.1"/>
</dbReference>
<keyword evidence="5" id="KW-0472">Membrane</keyword>
<dbReference type="Gene3D" id="1.20.5.1930">
    <property type="match status" value="1"/>
</dbReference>
<dbReference type="GO" id="GO:0000155">
    <property type="term" value="F:phosphorelay sensor kinase activity"/>
    <property type="evidence" value="ECO:0007669"/>
    <property type="project" value="InterPro"/>
</dbReference>
<name>A0A495KA68_WILMA</name>
<accession>A0A495KA68</accession>
<comment type="caution">
    <text evidence="7">The sequence shown here is derived from an EMBL/GenBank/DDBJ whole genome shotgun (WGS) entry which is preliminary data.</text>
</comment>
<evidence type="ECO:0000313" key="7">
    <source>
        <dbReference type="EMBL" id="RKR97454.1"/>
    </source>
</evidence>
<keyword evidence="5" id="KW-1133">Transmembrane helix</keyword>
<evidence type="ECO:0000313" key="8">
    <source>
        <dbReference type="Proteomes" id="UP000274762"/>
    </source>
</evidence>
<feature type="transmembrane region" description="Helical" evidence="5">
    <location>
        <begin position="20"/>
        <end position="39"/>
    </location>
</feature>
<evidence type="ECO:0000259" key="6">
    <source>
        <dbReference type="Pfam" id="PF07730"/>
    </source>
</evidence>
<dbReference type="EMBL" id="RBKV01000001">
    <property type="protein sequence ID" value="RKR97454.1"/>
    <property type="molecule type" value="Genomic_DNA"/>
</dbReference>
<evidence type="ECO:0000256" key="4">
    <source>
        <dbReference type="SAM" id="Coils"/>
    </source>
</evidence>
<feature type="transmembrane region" description="Helical" evidence="5">
    <location>
        <begin position="109"/>
        <end position="126"/>
    </location>
</feature>
<gene>
    <name evidence="7" type="ORF">DFJ75_4325</name>
</gene>
<dbReference type="InterPro" id="IPR036890">
    <property type="entry name" value="HATPase_C_sf"/>
</dbReference>
<dbReference type="PANTHER" id="PTHR24421:SF63">
    <property type="entry name" value="SENSOR HISTIDINE KINASE DESK"/>
    <property type="match status" value="1"/>
</dbReference>
<sequence>MNRMASWWHELSGPAKFRLYTQLTLQVAVAGVAVVSATAIPGAPWASAGMIVSGVAAIFAIQAQPEVAIARTFVIRRWALPLAAVMLFAVWAAAAVAANISTAQSDLDATRTTGIFATVLASLSFVPFLHHRWWVVVGISVATGAAFGQSPTDIAQLTAITFVIAAFIVGTTLLTLWGLQVVDELERAKDVEARLQVAEERLRFARDLHDVVGRGFSAIAVKSELAATLSRAGAADRAALEMDEVKGLAVESMDQMRHLVRGYRDINLDGEVAGARSLLAAAGCKLLVEGDPEMVPTQFHEVAAWVVREGATNIVRHSSATSATLSIGAAGMTLHNNGTTGDSIHNTDGHTGLKGLSERLAQVGASLTASASDNAFSLEIQWEKT</sequence>
<evidence type="ECO:0000256" key="2">
    <source>
        <dbReference type="ARBA" id="ARBA00022777"/>
    </source>
</evidence>
<dbReference type="AlphaFoldDB" id="A0A495KA68"/>
<dbReference type="Pfam" id="PF07730">
    <property type="entry name" value="HisKA_3"/>
    <property type="match status" value="1"/>
</dbReference>
<evidence type="ECO:0000256" key="1">
    <source>
        <dbReference type="ARBA" id="ARBA00022679"/>
    </source>
</evidence>
<proteinExistence type="predicted"/>
<feature type="transmembrane region" description="Helical" evidence="5">
    <location>
        <begin position="75"/>
        <end position="97"/>
    </location>
</feature>
<keyword evidence="2 7" id="KW-0418">Kinase</keyword>
<dbReference type="InterPro" id="IPR050482">
    <property type="entry name" value="Sensor_HK_TwoCompSys"/>
</dbReference>
<evidence type="ECO:0000256" key="5">
    <source>
        <dbReference type="SAM" id="Phobius"/>
    </source>
</evidence>
<dbReference type="GO" id="GO:0016020">
    <property type="term" value="C:membrane"/>
    <property type="evidence" value="ECO:0007669"/>
    <property type="project" value="InterPro"/>
</dbReference>
<keyword evidence="5" id="KW-0812">Transmembrane</keyword>
<dbReference type="PANTHER" id="PTHR24421">
    <property type="entry name" value="NITRATE/NITRITE SENSOR PROTEIN NARX-RELATED"/>
    <property type="match status" value="1"/>
</dbReference>
<feature type="domain" description="Signal transduction histidine kinase subgroup 3 dimerisation and phosphoacceptor" evidence="6">
    <location>
        <begin position="200"/>
        <end position="265"/>
    </location>
</feature>
<protein>
    <submittedName>
        <fullName evidence="7">Two-component system sensor histidine kinase DesK</fullName>
    </submittedName>
</protein>
<dbReference type="InterPro" id="IPR011712">
    <property type="entry name" value="Sig_transdc_His_kin_sub3_dim/P"/>
</dbReference>
<feature type="transmembrane region" description="Helical" evidence="5">
    <location>
        <begin position="45"/>
        <end position="63"/>
    </location>
</feature>
<organism evidence="7 8">
    <name type="scientific">Williamsia marianensis</name>
    <dbReference type="NCBI Taxonomy" id="85044"/>
    <lineage>
        <taxon>Bacteria</taxon>
        <taxon>Bacillati</taxon>
        <taxon>Actinomycetota</taxon>
        <taxon>Actinomycetes</taxon>
        <taxon>Mycobacteriales</taxon>
        <taxon>Nocardiaceae</taxon>
        <taxon>Williamsia</taxon>
    </lineage>
</organism>
<evidence type="ECO:0000256" key="3">
    <source>
        <dbReference type="ARBA" id="ARBA00023012"/>
    </source>
</evidence>
<dbReference type="Gene3D" id="3.30.565.10">
    <property type="entry name" value="Histidine kinase-like ATPase, C-terminal domain"/>
    <property type="match status" value="1"/>
</dbReference>